<evidence type="ECO:0008006" key="3">
    <source>
        <dbReference type="Google" id="ProtNLM"/>
    </source>
</evidence>
<evidence type="ECO:0000313" key="2">
    <source>
        <dbReference type="Proteomes" id="UP000826651"/>
    </source>
</evidence>
<keyword evidence="2" id="KW-1185">Reference proteome</keyword>
<accession>A0ABS7SF02</accession>
<dbReference type="EMBL" id="JAGSHT010000020">
    <property type="protein sequence ID" value="MBZ2198463.1"/>
    <property type="molecule type" value="Genomic_DNA"/>
</dbReference>
<gene>
    <name evidence="1" type="ORF">KCQ71_20090</name>
</gene>
<proteinExistence type="predicted"/>
<name>A0ABS7SF02_9MICO</name>
<protein>
    <recommendedName>
        <fullName evidence="3">Exonuclease</fullName>
    </recommendedName>
</protein>
<dbReference type="RefSeq" id="WP_223409305.1">
    <property type="nucleotide sequence ID" value="NZ_JAGSHT010000020.1"/>
</dbReference>
<organism evidence="1 2">
    <name type="scientific">Occultella gossypii</name>
    <dbReference type="NCBI Taxonomy" id="2800820"/>
    <lineage>
        <taxon>Bacteria</taxon>
        <taxon>Bacillati</taxon>
        <taxon>Actinomycetota</taxon>
        <taxon>Actinomycetes</taxon>
        <taxon>Micrococcales</taxon>
        <taxon>Ruaniaceae</taxon>
        <taxon>Occultella</taxon>
    </lineage>
</organism>
<dbReference type="Proteomes" id="UP000826651">
    <property type="component" value="Unassembled WGS sequence"/>
</dbReference>
<evidence type="ECO:0000313" key="1">
    <source>
        <dbReference type="EMBL" id="MBZ2198463.1"/>
    </source>
</evidence>
<reference evidence="1 2" key="1">
    <citation type="submission" date="2021-04" db="EMBL/GenBank/DDBJ databases">
        <title>Ruania sp. nov., isolated from sandy soil of mangrove forest.</title>
        <authorList>
            <person name="Ge X."/>
            <person name="Huang R."/>
            <person name="Liu W."/>
        </authorList>
    </citation>
    <scope>NUCLEOTIDE SEQUENCE [LARGE SCALE GENOMIC DNA]</scope>
    <source>
        <strain evidence="1 2">N2-46</strain>
    </source>
</reference>
<comment type="caution">
    <text evidence="1">The sequence shown here is derived from an EMBL/GenBank/DDBJ whole genome shotgun (WGS) entry which is preliminary data.</text>
</comment>
<sequence length="187" mass="20637">MRYGVFGEHRFCPVCGPLAAKTVALDALSADEVRIRVLGEVGRDTLASLREGGVLDRTYADTIENVVGIVEAFAERTFRDCVPGADAVLYGKGKIFQRLNDLADLYRDHVGADVRVHLAEVWPMLEATWAARHIHTHADGVVDHKYLRQVPSSKLRVGQRLRSTSGDAHDAIDNARRLIEGLSAPRL</sequence>